<dbReference type="Proteomes" id="UP000075903">
    <property type="component" value="Unassembled WGS sequence"/>
</dbReference>
<keyword evidence="5" id="KW-1185">Reference proteome</keyword>
<dbReference type="VEuPathDB" id="VectorBase:AMEM21_013492"/>
<name>A0A182UUH4_ANOME</name>
<proteinExistence type="predicted"/>
<evidence type="ECO:0000313" key="5">
    <source>
        <dbReference type="Proteomes" id="UP000075903"/>
    </source>
</evidence>
<dbReference type="PANTHER" id="PTHR24096:SF394">
    <property type="entry name" value="LUCIFERIN 4-MONOOXYGENASE"/>
    <property type="match status" value="1"/>
</dbReference>
<dbReference type="Gene3D" id="3.40.50.12780">
    <property type="entry name" value="N-terminal domain of ligase-like"/>
    <property type="match status" value="1"/>
</dbReference>
<dbReference type="Pfam" id="PF00501">
    <property type="entry name" value="AMP-binding"/>
    <property type="match status" value="1"/>
</dbReference>
<evidence type="ECO:0000313" key="4">
    <source>
        <dbReference type="EnsemblMetazoa" id="AMEM003871-PA"/>
    </source>
</evidence>
<reference evidence="4" key="1">
    <citation type="submission" date="2020-05" db="UniProtKB">
        <authorList>
            <consortium name="EnsemblMetazoa"/>
        </authorList>
    </citation>
    <scope>IDENTIFICATION</scope>
    <source>
        <strain evidence="4">MAF</strain>
    </source>
</reference>
<evidence type="ECO:0000256" key="1">
    <source>
        <dbReference type="ARBA" id="ARBA00004275"/>
    </source>
</evidence>
<dbReference type="EnsemblMetazoa" id="AMEM003871-RA">
    <property type="protein sequence ID" value="AMEM003871-PA"/>
    <property type="gene ID" value="AMEM003871"/>
</dbReference>
<dbReference type="VEuPathDB" id="VectorBase:AMEM003871"/>
<organism evidence="4 5">
    <name type="scientific">Anopheles merus</name>
    <name type="common">Mosquito</name>
    <dbReference type="NCBI Taxonomy" id="30066"/>
    <lineage>
        <taxon>Eukaryota</taxon>
        <taxon>Metazoa</taxon>
        <taxon>Ecdysozoa</taxon>
        <taxon>Arthropoda</taxon>
        <taxon>Hexapoda</taxon>
        <taxon>Insecta</taxon>
        <taxon>Pterygota</taxon>
        <taxon>Neoptera</taxon>
        <taxon>Endopterygota</taxon>
        <taxon>Diptera</taxon>
        <taxon>Nematocera</taxon>
        <taxon>Culicoidea</taxon>
        <taxon>Culicidae</taxon>
        <taxon>Anophelinae</taxon>
        <taxon>Anopheles</taxon>
    </lineage>
</organism>
<dbReference type="GO" id="GO:0004467">
    <property type="term" value="F:long-chain fatty acid-CoA ligase activity"/>
    <property type="evidence" value="ECO:0007669"/>
    <property type="project" value="TreeGrafter"/>
</dbReference>
<dbReference type="InterPro" id="IPR042099">
    <property type="entry name" value="ANL_N_sf"/>
</dbReference>
<dbReference type="GO" id="GO:0005777">
    <property type="term" value="C:peroxisome"/>
    <property type="evidence" value="ECO:0007669"/>
    <property type="project" value="UniProtKB-SubCell"/>
</dbReference>
<protein>
    <recommendedName>
        <fullName evidence="3">AMP-dependent synthetase/ligase domain-containing protein</fullName>
    </recommendedName>
</protein>
<dbReference type="InterPro" id="IPR000873">
    <property type="entry name" value="AMP-dep_synth/lig_dom"/>
</dbReference>
<dbReference type="AlphaFoldDB" id="A0A182UUH4"/>
<dbReference type="PANTHER" id="PTHR24096">
    <property type="entry name" value="LONG-CHAIN-FATTY-ACID--COA LIGASE"/>
    <property type="match status" value="1"/>
</dbReference>
<evidence type="ECO:0000256" key="2">
    <source>
        <dbReference type="ARBA" id="ARBA00023140"/>
    </source>
</evidence>
<sequence length="231" mass="25612">MFDGDLNYALRLPPRLPQKGFIPEDYIQCLAEFRPQFLFVVPSLLLFLATHPKVTPDLLSSVDSVLVGAAPASLQLQEKFKNKVGRDIDIAQGYGMTESSPVTLCTPHRYDLSKVGTCGQLYPNTEAKIVSLADGSNLGPHQTGELYLRGPQIMKGYLNNETATRETLVEDGYLRTGDVAYYDKEGFFFIVDRTKELIKVKGNQSRGMFLAVLLLFAGWGAAFDWCNASDC</sequence>
<keyword evidence="2" id="KW-0576">Peroxisome</keyword>
<accession>A0A182UUH4</accession>
<dbReference type="GO" id="GO:0046949">
    <property type="term" value="P:fatty-acyl-CoA biosynthetic process"/>
    <property type="evidence" value="ECO:0007669"/>
    <property type="project" value="TreeGrafter"/>
</dbReference>
<comment type="subcellular location">
    <subcellularLocation>
        <location evidence="1">Peroxisome</location>
    </subcellularLocation>
</comment>
<dbReference type="SUPFAM" id="SSF56801">
    <property type="entry name" value="Acetyl-CoA synthetase-like"/>
    <property type="match status" value="1"/>
</dbReference>
<evidence type="ECO:0000259" key="3">
    <source>
        <dbReference type="Pfam" id="PF00501"/>
    </source>
</evidence>
<dbReference type="STRING" id="30066.A0A182UUH4"/>
<feature type="domain" description="AMP-dependent synthetase/ligase" evidence="3">
    <location>
        <begin position="23"/>
        <end position="158"/>
    </location>
</feature>